<gene>
    <name evidence="5" type="ORF">A5640_05985</name>
</gene>
<evidence type="ECO:0000259" key="3">
    <source>
        <dbReference type="Pfam" id="PF00823"/>
    </source>
</evidence>
<feature type="compositionally biased region" description="Low complexity" evidence="2">
    <location>
        <begin position="403"/>
        <end position="413"/>
    </location>
</feature>
<dbReference type="Pfam" id="PF00823">
    <property type="entry name" value="PPE"/>
    <property type="match status" value="1"/>
</dbReference>
<name>A0A1A3KTR8_MYCAS</name>
<dbReference type="Proteomes" id="UP000093925">
    <property type="component" value="Unassembled WGS sequence"/>
</dbReference>
<feature type="region of interest" description="Disordered" evidence="2">
    <location>
        <begin position="403"/>
        <end position="426"/>
    </location>
</feature>
<comment type="similarity">
    <text evidence="1">Belongs to the mycobacterial PPE family.</text>
</comment>
<dbReference type="SUPFAM" id="SSF140459">
    <property type="entry name" value="PE/PPE dimer-like"/>
    <property type="match status" value="1"/>
</dbReference>
<evidence type="ECO:0000313" key="6">
    <source>
        <dbReference type="Proteomes" id="UP000093925"/>
    </source>
</evidence>
<dbReference type="Pfam" id="PF18878">
    <property type="entry name" value="PPE-PPW"/>
    <property type="match status" value="1"/>
</dbReference>
<dbReference type="PANTHER" id="PTHR46766">
    <property type="entry name" value="GLUTAMINE-RICH PROTEIN 2"/>
    <property type="match status" value="1"/>
</dbReference>
<comment type="caution">
    <text evidence="5">The sequence shown here is derived from an EMBL/GenBank/DDBJ whole genome shotgun (WGS) entry which is preliminary data.</text>
</comment>
<dbReference type="PANTHER" id="PTHR46766:SF1">
    <property type="entry name" value="GLUTAMINE-RICH PROTEIN 2"/>
    <property type="match status" value="1"/>
</dbReference>
<evidence type="ECO:0000256" key="1">
    <source>
        <dbReference type="ARBA" id="ARBA00010652"/>
    </source>
</evidence>
<feature type="region of interest" description="Disordered" evidence="2">
    <location>
        <begin position="510"/>
        <end position="530"/>
    </location>
</feature>
<evidence type="ECO:0000256" key="2">
    <source>
        <dbReference type="SAM" id="MobiDB-lite"/>
    </source>
</evidence>
<sequence>MATMWMASPPEVHSTLLTSGPGPGSLLAAAAAWSALSTEYTQVADELMALLGAVQGGAWEGPTAEQYLVAHAPYLAWLTQAGTSSAEAAAQHEIAAAAYTTALAAMPTLPELAANHTIHGTLLATNFFGINTISIALNEADYVRMWIQAATTMTMYDAASGAAVTSTPQTAPAPEIMQENQEGDQGGEVAHGSEATPIDNVVAEFLRVVSGGRVVWDPAEGTLNGVPFEEYTNAADPYWWVARAIEFPKDFETFLQELVANPQEALQSYFELVFFDYPEHIVQILQAVNQAPLLLGVAFGATVTNLGAVPGLAGLSALAAIPPTAIPAVVAPPGAPAASMLPAAGMAPGVVTVAPPASASAAAPATSAVTSAGTAPPPPGPVAAGFSYPFLVGGGPGLGFGSGMSSSASASAGAKKKAPEPDSAAAAAGAVARARARRRRRAALHDYGDEFMDMNVDVDPDWGVPPNGEQELSSVASDQGAGNLGFAGTMSKETGGPAAGMITLAADEFGSGPRVPMIPGTWNPYEVEAE</sequence>
<protein>
    <recommendedName>
        <fullName evidence="7">PPE family protein</fullName>
    </recommendedName>
</protein>
<dbReference type="EMBL" id="LZLM01000040">
    <property type="protein sequence ID" value="OBJ87763.1"/>
    <property type="molecule type" value="Genomic_DNA"/>
</dbReference>
<evidence type="ECO:0000313" key="5">
    <source>
        <dbReference type="EMBL" id="OBJ87763.1"/>
    </source>
</evidence>
<dbReference type="InterPro" id="IPR043641">
    <property type="entry name" value="PPE-PPW_C"/>
</dbReference>
<reference evidence="5 6" key="1">
    <citation type="submission" date="2016-06" db="EMBL/GenBank/DDBJ databases">
        <authorList>
            <person name="Kjaerup R.B."/>
            <person name="Dalgaard T.S."/>
            <person name="Juul-Madsen H.R."/>
        </authorList>
    </citation>
    <scope>NUCLEOTIDE SEQUENCE [LARGE SCALE GENOMIC DNA]</scope>
    <source>
        <strain evidence="5 6">1276495.2</strain>
    </source>
</reference>
<dbReference type="InterPro" id="IPR000030">
    <property type="entry name" value="PPE_dom"/>
</dbReference>
<dbReference type="GO" id="GO:0052572">
    <property type="term" value="P:response to host immune response"/>
    <property type="evidence" value="ECO:0007669"/>
    <property type="project" value="TreeGrafter"/>
</dbReference>
<dbReference type="RefSeq" id="WP_065139141.1">
    <property type="nucleotide sequence ID" value="NZ_LZLM01000040.1"/>
</dbReference>
<feature type="domain" description="PPE" evidence="3">
    <location>
        <begin position="4"/>
        <end position="167"/>
    </location>
</feature>
<organism evidence="5 6">
    <name type="scientific">Mycobacterium asiaticum</name>
    <dbReference type="NCBI Taxonomy" id="1790"/>
    <lineage>
        <taxon>Bacteria</taxon>
        <taxon>Bacillati</taxon>
        <taxon>Actinomycetota</taxon>
        <taxon>Actinomycetes</taxon>
        <taxon>Mycobacteriales</taxon>
        <taxon>Mycobacteriaceae</taxon>
        <taxon>Mycobacterium</taxon>
    </lineage>
</organism>
<evidence type="ECO:0000259" key="4">
    <source>
        <dbReference type="Pfam" id="PF18878"/>
    </source>
</evidence>
<feature type="domain" description="PPE-PPW subfamily C-terminal" evidence="4">
    <location>
        <begin position="475"/>
        <end position="522"/>
    </location>
</feature>
<dbReference type="AlphaFoldDB" id="A0A1A3KTR8"/>
<proteinExistence type="inferred from homology"/>
<dbReference type="Gene3D" id="1.20.1260.20">
    <property type="entry name" value="PPE superfamily"/>
    <property type="match status" value="1"/>
</dbReference>
<dbReference type="FunFam" id="1.20.1260.20:FF:000001">
    <property type="entry name" value="PPE family protein PPE41"/>
    <property type="match status" value="1"/>
</dbReference>
<evidence type="ECO:0008006" key="7">
    <source>
        <dbReference type="Google" id="ProtNLM"/>
    </source>
</evidence>
<accession>A0A1A3KTR8</accession>
<dbReference type="InterPro" id="IPR038332">
    <property type="entry name" value="PPE_sf"/>
</dbReference>